<evidence type="ECO:0008006" key="3">
    <source>
        <dbReference type="Google" id="ProtNLM"/>
    </source>
</evidence>
<dbReference type="EMBL" id="KN834779">
    <property type="protein sequence ID" value="KIK59573.1"/>
    <property type="molecule type" value="Genomic_DNA"/>
</dbReference>
<proteinExistence type="predicted"/>
<keyword evidence="2" id="KW-1185">Reference proteome</keyword>
<evidence type="ECO:0000313" key="1">
    <source>
        <dbReference type="EMBL" id="KIK59573.1"/>
    </source>
</evidence>
<protein>
    <recommendedName>
        <fullName evidence="3">F-box domain-containing protein</fullName>
    </recommendedName>
</protein>
<name>A0A0D0CUQ8_9AGAR</name>
<dbReference type="OrthoDB" id="2745898at2759"/>
<dbReference type="Proteomes" id="UP000053593">
    <property type="component" value="Unassembled WGS sequence"/>
</dbReference>
<dbReference type="HOGENOM" id="CLU_645651_0_0_1"/>
<accession>A0A0D0CUQ8</accession>
<sequence length="451" mass="51529">MPLELRLKLLTGPLSSSLRRLTKHIVRKTYQCSFPFPNEIYALIFEHLTDNLSTLKNVSLVCRGFAVMAKPLIFRDIRLPFIWQSHDTFYPLVKRFWRLILAHPGIADSVRMLEISAYEMSSKELEQLDLILAQLHRLKEIWMDGPKIHHLQTIGRSFSDTLRELHCSDVYLDSPADFEVFQAMLNSLVVLKVLVLDATISRDAERPLILPHSLKIASFERVDITMLHCIGLGLAMSSNPPILRAILLELTLNGNWQNWLKENPDSHIHWNTLSISDTLVVLQVGASVEGITGPQSQALITPIKDMRVSQVMFAFNSRITLASFLNHFIPKLSATVHDIYIDINANCMTLGDESVLMLMETQFTYAWSKLDSLLVHRYEQGLLTRIRFRCTSRTGSFGYGGSFGKLVVNTPVRFYPTDRRILLQIEVLLPRAKSLGFLEVDHVTKYFEHSL</sequence>
<reference evidence="1 2" key="1">
    <citation type="submission" date="2014-04" db="EMBL/GenBank/DDBJ databases">
        <title>Evolutionary Origins and Diversification of the Mycorrhizal Mutualists.</title>
        <authorList>
            <consortium name="DOE Joint Genome Institute"/>
            <consortium name="Mycorrhizal Genomics Consortium"/>
            <person name="Kohler A."/>
            <person name="Kuo A."/>
            <person name="Nagy L.G."/>
            <person name="Floudas D."/>
            <person name="Copeland A."/>
            <person name="Barry K.W."/>
            <person name="Cichocki N."/>
            <person name="Veneault-Fourrey C."/>
            <person name="LaButti K."/>
            <person name="Lindquist E.A."/>
            <person name="Lipzen A."/>
            <person name="Lundell T."/>
            <person name="Morin E."/>
            <person name="Murat C."/>
            <person name="Riley R."/>
            <person name="Ohm R."/>
            <person name="Sun H."/>
            <person name="Tunlid A."/>
            <person name="Henrissat B."/>
            <person name="Grigoriev I.V."/>
            <person name="Hibbett D.S."/>
            <person name="Martin F."/>
        </authorList>
    </citation>
    <scope>NUCLEOTIDE SEQUENCE [LARGE SCALE GENOMIC DNA]</scope>
    <source>
        <strain evidence="1 2">FD-317 M1</strain>
    </source>
</reference>
<gene>
    <name evidence="1" type="ORF">GYMLUDRAFT_44529</name>
</gene>
<dbReference type="SUPFAM" id="SSF52047">
    <property type="entry name" value="RNI-like"/>
    <property type="match status" value="1"/>
</dbReference>
<evidence type="ECO:0000313" key="2">
    <source>
        <dbReference type="Proteomes" id="UP000053593"/>
    </source>
</evidence>
<organism evidence="1 2">
    <name type="scientific">Collybiopsis luxurians FD-317 M1</name>
    <dbReference type="NCBI Taxonomy" id="944289"/>
    <lineage>
        <taxon>Eukaryota</taxon>
        <taxon>Fungi</taxon>
        <taxon>Dikarya</taxon>
        <taxon>Basidiomycota</taxon>
        <taxon>Agaricomycotina</taxon>
        <taxon>Agaricomycetes</taxon>
        <taxon>Agaricomycetidae</taxon>
        <taxon>Agaricales</taxon>
        <taxon>Marasmiineae</taxon>
        <taxon>Omphalotaceae</taxon>
        <taxon>Collybiopsis</taxon>
        <taxon>Collybiopsis luxurians</taxon>
    </lineage>
</organism>
<dbReference type="AlphaFoldDB" id="A0A0D0CUQ8"/>